<gene>
    <name evidence="1" type="ORF">HQ38_04125</name>
    <name evidence="2" type="ORF">NCTC12858_01057</name>
</gene>
<reference evidence="1 3" key="1">
    <citation type="submission" date="2014-08" db="EMBL/GenBank/DDBJ databases">
        <title>Porphyromonas crevioricanis strain:COT-253_OH1447 Genome sequencing.</title>
        <authorList>
            <person name="Wallis C."/>
            <person name="Deusch O."/>
            <person name="O'Flynn C."/>
            <person name="Davis I."/>
            <person name="Jospin G."/>
            <person name="Darling A.E."/>
            <person name="Coil D.A."/>
            <person name="Alexiev A."/>
            <person name="Horsfall A."/>
            <person name="Kirkwood N."/>
            <person name="Harris S."/>
            <person name="Eisen J.A."/>
        </authorList>
    </citation>
    <scope>NUCLEOTIDE SEQUENCE [LARGE SCALE GENOMIC DNA]</scope>
    <source>
        <strain evidence="3">COT-253 OH1447</strain>
        <strain evidence="1">COT-253_OH1447</strain>
    </source>
</reference>
<organism evidence="2 4">
    <name type="scientific">Porphyromonas crevioricanis</name>
    <dbReference type="NCBI Taxonomy" id="393921"/>
    <lineage>
        <taxon>Bacteria</taxon>
        <taxon>Pseudomonadati</taxon>
        <taxon>Bacteroidota</taxon>
        <taxon>Bacteroidia</taxon>
        <taxon>Bacteroidales</taxon>
        <taxon>Porphyromonadaceae</taxon>
        <taxon>Porphyromonas</taxon>
    </lineage>
</organism>
<sequence length="136" mass="15652">MTEYTSQIKRIEKPAEQVFGKLSDLSNLNFVKDKIPDKSITLEHADTDSCTLKLNPMGALELRVVEREPYKTIKMQTERSPLPFTFWIQLVEKEPDHCFLRLTLHAELNMFVKKMIGKKLEGGIDQLANMLAALPY</sequence>
<dbReference type="KEGG" id="pcre:NCTC12858_01057"/>
<accession>A0A2X4SGU1</accession>
<evidence type="ECO:0000313" key="3">
    <source>
        <dbReference type="Proteomes" id="UP000030136"/>
    </source>
</evidence>
<dbReference type="EMBL" id="JQJC01000012">
    <property type="protein sequence ID" value="KGN94989.1"/>
    <property type="molecule type" value="Genomic_DNA"/>
</dbReference>
<dbReference type="Gene3D" id="3.30.530.20">
    <property type="match status" value="1"/>
</dbReference>
<name>A0A2X4SGU1_9PORP</name>
<protein>
    <submittedName>
        <fullName evidence="1">Polyketide cyclase</fullName>
    </submittedName>
</protein>
<evidence type="ECO:0000313" key="4">
    <source>
        <dbReference type="Proteomes" id="UP000249300"/>
    </source>
</evidence>
<evidence type="ECO:0000313" key="1">
    <source>
        <dbReference type="EMBL" id="KGN94989.1"/>
    </source>
</evidence>
<dbReference type="AlphaFoldDB" id="A0A2X4SGU1"/>
<dbReference type="InterPro" id="IPR023393">
    <property type="entry name" value="START-like_dom_sf"/>
</dbReference>
<dbReference type="EMBL" id="LS483447">
    <property type="protein sequence ID" value="SQH73212.1"/>
    <property type="molecule type" value="Genomic_DNA"/>
</dbReference>
<reference evidence="2 4" key="2">
    <citation type="submission" date="2018-06" db="EMBL/GenBank/DDBJ databases">
        <authorList>
            <consortium name="Pathogen Informatics"/>
            <person name="Doyle S."/>
        </authorList>
    </citation>
    <scope>NUCLEOTIDE SEQUENCE [LARGE SCALE GENOMIC DNA]</scope>
    <source>
        <strain evidence="2 4">NCTC12858</strain>
    </source>
</reference>
<keyword evidence="4" id="KW-1185">Reference proteome</keyword>
<dbReference type="Proteomes" id="UP000249300">
    <property type="component" value="Chromosome 1"/>
</dbReference>
<dbReference type="RefSeq" id="WP_023937387.1">
    <property type="nucleotide sequence ID" value="NZ_FUXH01000001.1"/>
</dbReference>
<evidence type="ECO:0000313" key="2">
    <source>
        <dbReference type="EMBL" id="SQH73212.1"/>
    </source>
</evidence>
<proteinExistence type="predicted"/>
<dbReference type="SUPFAM" id="SSF55961">
    <property type="entry name" value="Bet v1-like"/>
    <property type="match status" value="1"/>
</dbReference>
<dbReference type="Proteomes" id="UP000030136">
    <property type="component" value="Unassembled WGS sequence"/>
</dbReference>